<dbReference type="Gene3D" id="2.10.310.10">
    <property type="entry name" value="Serpins superfamily"/>
    <property type="match status" value="1"/>
</dbReference>
<reference evidence="10" key="1">
    <citation type="thesis" date="2020" institute="ProQuest LLC" country="789 East Eisenhower Parkway, Ann Arbor, MI, USA">
        <title>Comparative Genomics and Chromosome Evolution.</title>
        <authorList>
            <person name="Mudd A.B."/>
        </authorList>
    </citation>
    <scope>NUCLEOTIDE SEQUENCE</scope>
    <source>
        <strain evidence="10">1538</strain>
        <tissue evidence="10">Blood</tissue>
    </source>
</reference>
<dbReference type="InterPro" id="IPR000215">
    <property type="entry name" value="Serpin_fam"/>
</dbReference>
<dbReference type="FunFam" id="2.10.310.10:FF:000001">
    <property type="entry name" value="Serpin family A member 1"/>
    <property type="match status" value="1"/>
</dbReference>
<dbReference type="PANTHER" id="PTHR11461">
    <property type="entry name" value="SERINE PROTEASE INHIBITOR, SERPIN"/>
    <property type="match status" value="1"/>
</dbReference>
<keyword evidence="5" id="KW-0325">Glycoprotein</keyword>
<dbReference type="AlphaFoldDB" id="A0AAV2ZQ82"/>
<dbReference type="InterPro" id="IPR023796">
    <property type="entry name" value="Serpin_dom"/>
</dbReference>
<evidence type="ECO:0000256" key="6">
    <source>
        <dbReference type="RuleBase" id="RU000411"/>
    </source>
</evidence>
<dbReference type="GO" id="GO:0005615">
    <property type="term" value="C:extracellular space"/>
    <property type="evidence" value="ECO:0007669"/>
    <property type="project" value="InterPro"/>
</dbReference>
<comment type="similarity">
    <text evidence="1 6">Belongs to the serpin family.</text>
</comment>
<dbReference type="Gene3D" id="3.30.497.10">
    <property type="entry name" value="Antithrombin, subunit I, domain 2"/>
    <property type="match status" value="2"/>
</dbReference>
<evidence type="ECO:0000256" key="2">
    <source>
        <dbReference type="ARBA" id="ARBA00022690"/>
    </source>
</evidence>
<gene>
    <name evidence="10" type="ORF">GDO54_005622</name>
</gene>
<name>A0AAV2ZQ82_PYXAD</name>
<dbReference type="SMART" id="SM00093">
    <property type="entry name" value="SERPIN"/>
    <property type="match status" value="1"/>
</dbReference>
<dbReference type="FunFam" id="3.30.497.10:FF:000001">
    <property type="entry name" value="Serine protease inhibitor"/>
    <property type="match status" value="1"/>
</dbReference>
<keyword evidence="3 8" id="KW-0732">Signal</keyword>
<keyword evidence="2" id="KW-0646">Protease inhibitor</keyword>
<sequence length="394" mass="44663">MRVLLCLSGLALLWLVVFAGPHKDKGKKHDHKDGHEKKGDHQNHDHHQHHDHHHDHHKVSDSSTKFAFDLYRQVAADHPEDNIALSPISISTALAFVSLGAKSKTHDQILEGIGFNISETREKEIHDAFHHLLDELNADDRELRLDSGNGLFIGQTWKILNDFLEKAKNYRSEAFTVNFEDNEEVKEQINSYIEKKTRQTRKWEKPFDPQHTKEGDFHVNRNLTVKVPFMTRTGNYKVAKLDEAIVVSLPYKGNASAIFILPKEDKMKEVEQNLGDIMQKYKKSAQRDIPKISISASINLKEVLSKLGIVDVFSNSADLSRITGAPNLKISQAVHKAKINMDEIGTEAAGTTVLEIIPMKMPVVINFNRSFLLTIYDTNTETNLFMGKLVNPAQ</sequence>
<comment type="caution">
    <text evidence="10">The sequence shown here is derived from an EMBL/GenBank/DDBJ whole genome shotgun (WGS) entry which is preliminary data.</text>
</comment>
<dbReference type="SUPFAM" id="SSF56574">
    <property type="entry name" value="Serpins"/>
    <property type="match status" value="1"/>
</dbReference>
<keyword evidence="11" id="KW-1185">Reference proteome</keyword>
<evidence type="ECO:0000313" key="11">
    <source>
        <dbReference type="Proteomes" id="UP001181693"/>
    </source>
</evidence>
<dbReference type="PROSITE" id="PS00284">
    <property type="entry name" value="SERPIN"/>
    <property type="match status" value="1"/>
</dbReference>
<dbReference type="FunFam" id="2.30.39.10:FF:000003">
    <property type="entry name" value="alpha-1-antitrypsin isoform X1"/>
    <property type="match status" value="1"/>
</dbReference>
<dbReference type="PANTHER" id="PTHR11461:SF165">
    <property type="entry name" value="ALPHA-1-ANTITRYPSIN"/>
    <property type="match status" value="1"/>
</dbReference>
<feature type="compositionally biased region" description="Basic residues" evidence="7">
    <location>
        <begin position="46"/>
        <end position="57"/>
    </location>
</feature>
<accession>A0AAV2ZQ82</accession>
<evidence type="ECO:0000256" key="4">
    <source>
        <dbReference type="ARBA" id="ARBA00022900"/>
    </source>
</evidence>
<dbReference type="InterPro" id="IPR042185">
    <property type="entry name" value="Serpin_sf_2"/>
</dbReference>
<feature type="domain" description="Serpin" evidence="9">
    <location>
        <begin position="68"/>
        <end position="392"/>
    </location>
</feature>
<feature type="compositionally biased region" description="Basic and acidic residues" evidence="7">
    <location>
        <begin position="31"/>
        <end position="45"/>
    </location>
</feature>
<evidence type="ECO:0000256" key="3">
    <source>
        <dbReference type="ARBA" id="ARBA00022729"/>
    </source>
</evidence>
<organism evidence="10 11">
    <name type="scientific">Pyxicephalus adspersus</name>
    <name type="common">African bullfrog</name>
    <dbReference type="NCBI Taxonomy" id="30357"/>
    <lineage>
        <taxon>Eukaryota</taxon>
        <taxon>Metazoa</taxon>
        <taxon>Chordata</taxon>
        <taxon>Craniata</taxon>
        <taxon>Vertebrata</taxon>
        <taxon>Euteleostomi</taxon>
        <taxon>Amphibia</taxon>
        <taxon>Batrachia</taxon>
        <taxon>Anura</taxon>
        <taxon>Neobatrachia</taxon>
        <taxon>Ranoidea</taxon>
        <taxon>Pyxicephalidae</taxon>
        <taxon>Pyxicephalinae</taxon>
        <taxon>Pyxicephalus</taxon>
    </lineage>
</organism>
<feature type="chain" id="PRO_5043977079" description="Serpin domain-containing protein" evidence="8">
    <location>
        <begin position="20"/>
        <end position="394"/>
    </location>
</feature>
<keyword evidence="4" id="KW-0722">Serine protease inhibitor</keyword>
<dbReference type="Proteomes" id="UP001181693">
    <property type="component" value="Unassembled WGS sequence"/>
</dbReference>
<protein>
    <recommendedName>
        <fullName evidence="9">Serpin domain-containing protein</fullName>
    </recommendedName>
</protein>
<proteinExistence type="inferred from homology"/>
<evidence type="ECO:0000313" key="10">
    <source>
        <dbReference type="EMBL" id="DBA14690.1"/>
    </source>
</evidence>
<dbReference type="Gene3D" id="2.30.39.10">
    <property type="entry name" value="Alpha-1-antitrypsin, domain 1"/>
    <property type="match status" value="1"/>
</dbReference>
<dbReference type="InterPro" id="IPR023795">
    <property type="entry name" value="Serpin_CS"/>
</dbReference>
<dbReference type="EMBL" id="DYDO01000013">
    <property type="protein sequence ID" value="DBA14690.1"/>
    <property type="molecule type" value="Genomic_DNA"/>
</dbReference>
<dbReference type="InterPro" id="IPR042178">
    <property type="entry name" value="Serpin_sf_1"/>
</dbReference>
<dbReference type="Pfam" id="PF00079">
    <property type="entry name" value="Serpin"/>
    <property type="match status" value="2"/>
</dbReference>
<dbReference type="InterPro" id="IPR036186">
    <property type="entry name" value="Serpin_sf"/>
</dbReference>
<feature type="signal peptide" evidence="8">
    <location>
        <begin position="1"/>
        <end position="19"/>
    </location>
</feature>
<evidence type="ECO:0000259" key="9">
    <source>
        <dbReference type="SMART" id="SM00093"/>
    </source>
</evidence>
<evidence type="ECO:0000256" key="5">
    <source>
        <dbReference type="ARBA" id="ARBA00023180"/>
    </source>
</evidence>
<dbReference type="GO" id="GO:0004867">
    <property type="term" value="F:serine-type endopeptidase inhibitor activity"/>
    <property type="evidence" value="ECO:0007669"/>
    <property type="project" value="UniProtKB-KW"/>
</dbReference>
<evidence type="ECO:0000256" key="1">
    <source>
        <dbReference type="ARBA" id="ARBA00009500"/>
    </source>
</evidence>
<feature type="region of interest" description="Disordered" evidence="7">
    <location>
        <begin position="23"/>
        <end position="59"/>
    </location>
</feature>
<evidence type="ECO:0000256" key="7">
    <source>
        <dbReference type="SAM" id="MobiDB-lite"/>
    </source>
</evidence>
<evidence type="ECO:0000256" key="8">
    <source>
        <dbReference type="SAM" id="SignalP"/>
    </source>
</evidence>